<proteinExistence type="predicted"/>
<comment type="caution">
    <text evidence="1">The sequence shown here is derived from an EMBL/GenBank/DDBJ whole genome shotgun (WGS) entry which is preliminary data.</text>
</comment>
<dbReference type="EMBL" id="JABDTM020003856">
    <property type="protein sequence ID" value="KAH0822176.1"/>
    <property type="molecule type" value="Genomic_DNA"/>
</dbReference>
<organism evidence="1 2">
    <name type="scientific">Tenebrio molitor</name>
    <name type="common">Yellow mealworm beetle</name>
    <dbReference type="NCBI Taxonomy" id="7067"/>
    <lineage>
        <taxon>Eukaryota</taxon>
        <taxon>Metazoa</taxon>
        <taxon>Ecdysozoa</taxon>
        <taxon>Arthropoda</taxon>
        <taxon>Hexapoda</taxon>
        <taxon>Insecta</taxon>
        <taxon>Pterygota</taxon>
        <taxon>Neoptera</taxon>
        <taxon>Endopterygota</taxon>
        <taxon>Coleoptera</taxon>
        <taxon>Polyphaga</taxon>
        <taxon>Cucujiformia</taxon>
        <taxon>Tenebrionidae</taxon>
        <taxon>Tenebrio</taxon>
    </lineage>
</organism>
<sequence length="316" mass="36550">MAAKLFKKQSDKVNLPLIHKLIDMSLETLARYWDDFCVNHQTLEEASPVRETRHETLPPLPRLNLLILQSRTPIGKYSETHSKSLSVVTRADVPKFQKLLLLKQLLNDPAALLVENIATTEANLEPAWETIYPPECQESWFSEYSTTTWSYSQVTLVWINDHLWKTFVANRVSHIQFSLPLLHWKYVPSAENPADHEPPWLCDEEVKRLQESSTHISPRQIRNNDTADQVFLFLEAAPCCVTALYVHFYRSCRSRDSPDFSRVDEIRDARLCLIKHEQMICYPEELAAIDRHGSPSERSPLLPLHPILDPDGTIRF</sequence>
<evidence type="ECO:0000313" key="2">
    <source>
        <dbReference type="Proteomes" id="UP000719412"/>
    </source>
</evidence>
<dbReference type="Proteomes" id="UP000719412">
    <property type="component" value="Unassembled WGS sequence"/>
</dbReference>
<gene>
    <name evidence="1" type="ORF">GEV33_000615</name>
</gene>
<name>A0A8J6HYU5_TENMO</name>
<protein>
    <submittedName>
        <fullName evidence="1">Uncharacterized protein</fullName>
    </submittedName>
</protein>
<evidence type="ECO:0000313" key="1">
    <source>
        <dbReference type="EMBL" id="KAH0822176.1"/>
    </source>
</evidence>
<dbReference type="AlphaFoldDB" id="A0A8J6HYU5"/>
<keyword evidence="2" id="KW-1185">Reference proteome</keyword>
<accession>A0A8J6HYU5</accession>
<reference evidence="1" key="2">
    <citation type="submission" date="2021-08" db="EMBL/GenBank/DDBJ databases">
        <authorList>
            <person name="Eriksson T."/>
        </authorList>
    </citation>
    <scope>NUCLEOTIDE SEQUENCE</scope>
    <source>
        <strain evidence="1">Stoneville</strain>
        <tissue evidence="1">Whole head</tissue>
    </source>
</reference>
<reference evidence="1" key="1">
    <citation type="journal article" date="2020" name="J Insects Food Feed">
        <title>The yellow mealworm (Tenebrio molitor) genome: a resource for the emerging insects as food and feed industry.</title>
        <authorList>
            <person name="Eriksson T."/>
            <person name="Andere A."/>
            <person name="Kelstrup H."/>
            <person name="Emery V."/>
            <person name="Picard C."/>
        </authorList>
    </citation>
    <scope>NUCLEOTIDE SEQUENCE</scope>
    <source>
        <strain evidence="1">Stoneville</strain>
        <tissue evidence="1">Whole head</tissue>
    </source>
</reference>